<dbReference type="Proteomes" id="UP001432027">
    <property type="component" value="Unassembled WGS sequence"/>
</dbReference>
<dbReference type="AlphaFoldDB" id="A0AAV5T351"/>
<protein>
    <submittedName>
        <fullName evidence="1">Uncharacterized protein</fullName>
    </submittedName>
</protein>
<reference evidence="1" key="1">
    <citation type="submission" date="2023-10" db="EMBL/GenBank/DDBJ databases">
        <title>Genome assembly of Pristionchus species.</title>
        <authorList>
            <person name="Yoshida K."/>
            <person name="Sommer R.J."/>
        </authorList>
    </citation>
    <scope>NUCLEOTIDE SEQUENCE</scope>
    <source>
        <strain evidence="1">RS0144</strain>
    </source>
</reference>
<proteinExistence type="predicted"/>
<feature type="non-terminal residue" evidence="1">
    <location>
        <position position="1"/>
    </location>
</feature>
<comment type="caution">
    <text evidence="1">The sequence shown here is derived from an EMBL/GenBank/DDBJ whole genome shotgun (WGS) entry which is preliminary data.</text>
</comment>
<name>A0AAV5T351_9BILA</name>
<organism evidence="1 2">
    <name type="scientific">Pristionchus entomophagus</name>
    <dbReference type="NCBI Taxonomy" id="358040"/>
    <lineage>
        <taxon>Eukaryota</taxon>
        <taxon>Metazoa</taxon>
        <taxon>Ecdysozoa</taxon>
        <taxon>Nematoda</taxon>
        <taxon>Chromadorea</taxon>
        <taxon>Rhabditida</taxon>
        <taxon>Rhabditina</taxon>
        <taxon>Diplogasteromorpha</taxon>
        <taxon>Diplogasteroidea</taxon>
        <taxon>Neodiplogasteridae</taxon>
        <taxon>Pristionchus</taxon>
    </lineage>
</organism>
<evidence type="ECO:0000313" key="1">
    <source>
        <dbReference type="EMBL" id="GMS89659.1"/>
    </source>
</evidence>
<accession>A0AAV5T351</accession>
<sequence>TSAPFLSPTTIFQIFLGKMKIAVSLLSLATVTLMVVAQEEGTAAYYYGLSDEAFDAIVDQKFAELSPEAREFESKVEDAFDMCNGDSGNTEIIGLVSESQQSGLYKEVAIVLVALGRNKLRSE</sequence>
<feature type="non-terminal residue" evidence="1">
    <location>
        <position position="123"/>
    </location>
</feature>
<keyword evidence="2" id="KW-1185">Reference proteome</keyword>
<evidence type="ECO:0000313" key="2">
    <source>
        <dbReference type="Proteomes" id="UP001432027"/>
    </source>
</evidence>
<dbReference type="EMBL" id="BTSX01000003">
    <property type="protein sequence ID" value="GMS89659.1"/>
    <property type="molecule type" value="Genomic_DNA"/>
</dbReference>
<gene>
    <name evidence="1" type="ORF">PENTCL1PPCAC_11834</name>
</gene>